<keyword evidence="4" id="KW-0677">Repeat</keyword>
<reference evidence="12" key="2">
    <citation type="submission" date="2025-08" db="UniProtKB">
        <authorList>
            <consortium name="RefSeq"/>
        </authorList>
    </citation>
    <scope>IDENTIFICATION</scope>
    <source>
        <tissue evidence="12">Leaf</tissue>
    </source>
</reference>
<dbReference type="OrthoDB" id="626167at2759"/>
<evidence type="ECO:0000256" key="1">
    <source>
        <dbReference type="ARBA" id="ARBA00004642"/>
    </source>
</evidence>
<evidence type="ECO:0000256" key="6">
    <source>
        <dbReference type="ARBA" id="ARBA00023242"/>
    </source>
</evidence>
<reference evidence="11" key="1">
    <citation type="journal article" date="2015" name="Nat. Genet.">
        <title>The pineapple genome and the evolution of CAM photosynthesis.</title>
        <authorList>
            <person name="Ming R."/>
            <person name="VanBuren R."/>
            <person name="Wai C.M."/>
            <person name="Tang H."/>
            <person name="Schatz M.C."/>
            <person name="Bowers J.E."/>
            <person name="Lyons E."/>
            <person name="Wang M.L."/>
            <person name="Chen J."/>
            <person name="Biggers E."/>
            <person name="Zhang J."/>
            <person name="Huang L."/>
            <person name="Zhang L."/>
            <person name="Miao W."/>
            <person name="Zhang J."/>
            <person name="Ye Z."/>
            <person name="Miao C."/>
            <person name="Lin Z."/>
            <person name="Wang H."/>
            <person name="Zhou H."/>
            <person name="Yim W.C."/>
            <person name="Priest H.D."/>
            <person name="Zheng C."/>
            <person name="Woodhouse M."/>
            <person name="Edger P.P."/>
            <person name="Guyot R."/>
            <person name="Guo H.B."/>
            <person name="Guo H."/>
            <person name="Zheng G."/>
            <person name="Singh R."/>
            <person name="Sharma A."/>
            <person name="Min X."/>
            <person name="Zheng Y."/>
            <person name="Lee H."/>
            <person name="Gurtowski J."/>
            <person name="Sedlazeck F.J."/>
            <person name="Harkess A."/>
            <person name="McKain M.R."/>
            <person name="Liao Z."/>
            <person name="Fang J."/>
            <person name="Liu J."/>
            <person name="Zhang X."/>
            <person name="Zhang Q."/>
            <person name="Hu W."/>
            <person name="Qin Y."/>
            <person name="Wang K."/>
            <person name="Chen L.Y."/>
            <person name="Shirley N."/>
            <person name="Lin Y.R."/>
            <person name="Liu L.Y."/>
            <person name="Hernandez A.G."/>
            <person name="Wright C.L."/>
            <person name="Bulone V."/>
            <person name="Tuskan G.A."/>
            <person name="Heath K."/>
            <person name="Zee F."/>
            <person name="Moore P.H."/>
            <person name="Sunkar R."/>
            <person name="Leebens-Mack J.H."/>
            <person name="Mockler T."/>
            <person name="Bennetzen J.L."/>
            <person name="Freeling M."/>
            <person name="Sankoff D."/>
            <person name="Paterson A.H."/>
            <person name="Zhu X."/>
            <person name="Yang X."/>
            <person name="Smith J.A."/>
            <person name="Cushman J.C."/>
            <person name="Paull R.E."/>
            <person name="Yu Q."/>
        </authorList>
    </citation>
    <scope>NUCLEOTIDE SEQUENCE [LARGE SCALE GENOMIC DNA]</scope>
    <source>
        <strain evidence="11">cv. F153</strain>
    </source>
</reference>
<dbReference type="SUPFAM" id="SSF52047">
    <property type="entry name" value="RNI-like"/>
    <property type="match status" value="1"/>
</dbReference>
<evidence type="ECO:0000313" key="12">
    <source>
        <dbReference type="RefSeq" id="XP_020089849.1"/>
    </source>
</evidence>
<feature type="repeat" description="TPR" evidence="8">
    <location>
        <begin position="250"/>
        <end position="283"/>
    </location>
</feature>
<dbReference type="GO" id="GO:0072423">
    <property type="term" value="P:response to DNA damage checkpoint signaling"/>
    <property type="evidence" value="ECO:0007669"/>
    <property type="project" value="InterPro"/>
</dbReference>
<evidence type="ECO:0000313" key="11">
    <source>
        <dbReference type="Proteomes" id="UP000515123"/>
    </source>
</evidence>
<evidence type="ECO:0000256" key="9">
    <source>
        <dbReference type="SAM" id="Coils"/>
    </source>
</evidence>
<dbReference type="RefSeq" id="XP_020089849.1">
    <property type="nucleotide sequence ID" value="XM_020234260.1"/>
</dbReference>
<feature type="compositionally biased region" description="Basic and acidic residues" evidence="10">
    <location>
        <begin position="636"/>
        <end position="649"/>
    </location>
</feature>
<dbReference type="Pfam" id="PF13424">
    <property type="entry name" value="TPR_12"/>
    <property type="match status" value="2"/>
</dbReference>
<dbReference type="PANTHER" id="PTHR47684">
    <property type="entry name" value="PROTEIN TONSOKU"/>
    <property type="match status" value="1"/>
</dbReference>
<feature type="region of interest" description="Disordered" evidence="10">
    <location>
        <begin position="576"/>
        <end position="665"/>
    </location>
</feature>
<organism evidence="11 12">
    <name type="scientific">Ananas comosus</name>
    <name type="common">Pineapple</name>
    <name type="synonym">Ananas ananas</name>
    <dbReference type="NCBI Taxonomy" id="4615"/>
    <lineage>
        <taxon>Eukaryota</taxon>
        <taxon>Viridiplantae</taxon>
        <taxon>Streptophyta</taxon>
        <taxon>Embryophyta</taxon>
        <taxon>Tracheophyta</taxon>
        <taxon>Spermatophyta</taxon>
        <taxon>Magnoliopsida</taxon>
        <taxon>Liliopsida</taxon>
        <taxon>Poales</taxon>
        <taxon>Bromeliaceae</taxon>
        <taxon>Bromelioideae</taxon>
        <taxon>Ananas</taxon>
    </lineage>
</organism>
<keyword evidence="3" id="KW-0433">Leucine-rich repeat</keyword>
<feature type="region of interest" description="Disordered" evidence="10">
    <location>
        <begin position="1"/>
        <end position="22"/>
    </location>
</feature>
<keyword evidence="8" id="KW-0802">TPR repeat</keyword>
<dbReference type="GO" id="GO:0042393">
    <property type="term" value="F:histone binding"/>
    <property type="evidence" value="ECO:0007669"/>
    <property type="project" value="UniProtKB-ARBA"/>
</dbReference>
<dbReference type="InterPro" id="IPR044227">
    <property type="entry name" value="TONSOKU"/>
</dbReference>
<dbReference type="GO" id="GO:0009933">
    <property type="term" value="P:meristem structural organization"/>
    <property type="evidence" value="ECO:0007669"/>
    <property type="project" value="InterPro"/>
</dbReference>
<dbReference type="FunFam" id="1.25.40.10:FF:000961">
    <property type="entry name" value="Protein TONSOKU"/>
    <property type="match status" value="1"/>
</dbReference>
<dbReference type="Gene3D" id="1.25.40.10">
    <property type="entry name" value="Tetratricopeptide repeat domain"/>
    <property type="match status" value="2"/>
</dbReference>
<evidence type="ECO:0000256" key="8">
    <source>
        <dbReference type="PROSITE-ProRule" id="PRU00339"/>
    </source>
</evidence>
<evidence type="ECO:0000256" key="3">
    <source>
        <dbReference type="ARBA" id="ARBA00022614"/>
    </source>
</evidence>
<protein>
    <recommendedName>
        <fullName evidence="7">Protein TONSOKU</fullName>
    </recommendedName>
</protein>
<evidence type="ECO:0000256" key="5">
    <source>
        <dbReference type="ARBA" id="ARBA00022853"/>
    </source>
</evidence>
<dbReference type="InterPro" id="IPR032675">
    <property type="entry name" value="LRR_dom_sf"/>
</dbReference>
<dbReference type="Gene3D" id="3.80.10.10">
    <property type="entry name" value="Ribonuclease Inhibitor"/>
    <property type="match status" value="3"/>
</dbReference>
<dbReference type="InterPro" id="IPR011990">
    <property type="entry name" value="TPR-like_helical_dom_sf"/>
</dbReference>
<sequence length="1322" mass="148529">MGRGEEEELRAAKRGFREAEREGNHEEEARWANVVGDILKRRGEYVEALRWLRIDYEVSVKHLPQKQLLPTCQSLGEVYLRLDRFKEALVYQKKHLQLAKDSDDLIEQQRASTQLGRTYHEMFLRSENDHHAIRNAKKYFKSAMKLARTLKENPACSKSSFFLKEFIDAHNNIGMLEMDLDNLEEAEKILLQGLKICDDEEVTENDDGRSRLNHNLGSLYIELRDWRKAREHIERDILICKKICHPQGEAKGFINLGELHYRVQKYDDATLCYQKALDIAKCMEDEDALVDQINQNINTVKEAAKVLEELKKDEQKLKKLMRTASDSHGTANERKCLLELNTCLDGLIEKSSMIFAWPKHREIAKRKKRVATELCDKEKLSDSFLAIGESYQKLRNFSKARKWYMKSWNIYRSIGNLEGQALAKINIGEVLDSSGDWAGALQAFEEGYRIAVQGNLTTVQLSALENMHYSHMIRFDNVEEARKLQQDIHHLRQLLKEDAFKGTESDYCSETETEGGDVSDDLPRVCTHSNIDRPATSRATEDFDEDIPLASLVHQNKNLSKIKASQSHSLVMKTGKPSNFLESPSESIRKSYDDHESAGRKRIRVVISDDEADEPNTMDQSKRPLRCPVENTSTASREKRKDEAFETAKEQAASQSSGSKDVHSACMPTPIEESICSFKSKSPVCTADNVLDSGASSGGRASESKCAAIGSKSDRGLVPQSLVESHYGAGFNTSDDDHDFLAFKVGDKVIYLDVTSYICEDYLNIESLKVEVACICYLQYSEERRSKGLLPIIGHLKYCGEALDTLESVEHVKQLACEQKCIEVNIDGWVPKRLMKLYVDYCAKLSEAPNLKLLKKLYHLEVSEDEVIVSDCGLQDLSVIPLLNALEAHKTMAVLDFSHNLLGNDTIEKLQQIFTSSSQKYGGLTLDLHFNRFGPTALFQICECAVMCARLEVLNLSGNRLTDACSSYLSTILQNCKALYSLNIEQCSVTSRTIQKIADALHDGSVLSHLSIGKNNPITGNAMVNLFSKLASLKRFSELSLTGLRLNKMMVDHLCQLAQSSNLSVLLLGGTYIGDDGAVRLTEALSCGSRELLKLDISDCGLISKDFTKLCASFTALGIIELNLGHCYIRKEGCDPLVSWIMDSRCCLKSLILNSCSLGLAGIIRILESVPENNTLEELYLAGNDYITLERALQYDREAEAAKNTSIGNGECNNMEVADSEDDDEMSEEDGECWSSWLRNLRGCRSIRNFAISVALAERLNMLDLSQNGLEDEIIESLYSAWSSNSGPRRGGRALKHVSAGVVHFYVEGKRCCGLRSCCRRD</sequence>
<feature type="compositionally biased region" description="Basic and acidic residues" evidence="10">
    <location>
        <begin position="587"/>
        <end position="599"/>
    </location>
</feature>
<dbReference type="GO" id="GO:0005654">
    <property type="term" value="C:nucleoplasm"/>
    <property type="evidence" value="ECO:0007669"/>
    <property type="project" value="UniProtKB-SubCell"/>
</dbReference>
<dbReference type="GeneID" id="109711296"/>
<comment type="similarity">
    <text evidence="2">Belongs to the Tonsoku family.</text>
</comment>
<evidence type="ECO:0000256" key="10">
    <source>
        <dbReference type="SAM" id="MobiDB-lite"/>
    </source>
</evidence>
<dbReference type="PROSITE" id="PS50005">
    <property type="entry name" value="TPR"/>
    <property type="match status" value="1"/>
</dbReference>
<comment type="subcellular location">
    <subcellularLocation>
        <location evidence="1">Nucleus</location>
        <location evidence="1">Nucleoplasm</location>
    </subcellularLocation>
</comment>
<keyword evidence="11" id="KW-1185">Reference proteome</keyword>
<dbReference type="SMART" id="SM00368">
    <property type="entry name" value="LRR_RI"/>
    <property type="match status" value="7"/>
</dbReference>
<evidence type="ECO:0000256" key="7">
    <source>
        <dbReference type="ARBA" id="ARBA00069409"/>
    </source>
</evidence>
<feature type="compositionally biased region" description="Basic and acidic residues" evidence="10">
    <location>
        <begin position="9"/>
        <end position="22"/>
    </location>
</feature>
<dbReference type="InterPro" id="IPR019734">
    <property type="entry name" value="TPR_rpt"/>
</dbReference>
<dbReference type="Pfam" id="PF13181">
    <property type="entry name" value="TPR_8"/>
    <property type="match status" value="1"/>
</dbReference>
<feature type="coiled-coil region" evidence="9">
    <location>
        <begin position="290"/>
        <end position="327"/>
    </location>
</feature>
<feature type="compositionally biased region" description="Polar residues" evidence="10">
    <location>
        <begin position="576"/>
        <end position="586"/>
    </location>
</feature>
<keyword evidence="5" id="KW-0156">Chromatin regulator</keyword>
<gene>
    <name evidence="12" type="primary">LOC109711296</name>
</gene>
<name>A0A6P5F1T7_ANACO</name>
<keyword evidence="6" id="KW-0539">Nucleus</keyword>
<accession>A0A6P5F1T7</accession>
<dbReference type="FunFam" id="3.80.10.10:FF:000500">
    <property type="entry name" value="Protein TONSOKU"/>
    <property type="match status" value="1"/>
</dbReference>
<evidence type="ECO:0000256" key="2">
    <source>
        <dbReference type="ARBA" id="ARBA00010999"/>
    </source>
</evidence>
<dbReference type="PANTHER" id="PTHR47684:SF1">
    <property type="entry name" value="PROTEIN TONSOKU"/>
    <property type="match status" value="1"/>
</dbReference>
<dbReference type="GO" id="GO:0040029">
    <property type="term" value="P:epigenetic regulation of gene expression"/>
    <property type="evidence" value="ECO:0007669"/>
    <property type="project" value="InterPro"/>
</dbReference>
<dbReference type="SUPFAM" id="SSF48452">
    <property type="entry name" value="TPR-like"/>
    <property type="match status" value="3"/>
</dbReference>
<evidence type="ECO:0000256" key="4">
    <source>
        <dbReference type="ARBA" id="ARBA00022737"/>
    </source>
</evidence>
<dbReference type="SMART" id="SM00028">
    <property type="entry name" value="TPR"/>
    <property type="match status" value="6"/>
</dbReference>
<dbReference type="Proteomes" id="UP000515123">
    <property type="component" value="Linkage group 6"/>
</dbReference>
<proteinExistence type="inferred from homology"/>
<keyword evidence="9" id="KW-0175">Coiled coil</keyword>